<dbReference type="RefSeq" id="WP_248651152.1">
    <property type="nucleotide sequence ID" value="NZ_CP096659.1"/>
</dbReference>
<organism evidence="2 3">
    <name type="scientific">Halorussus limi</name>
    <dbReference type="NCBI Taxonomy" id="2938695"/>
    <lineage>
        <taxon>Archaea</taxon>
        <taxon>Methanobacteriati</taxon>
        <taxon>Methanobacteriota</taxon>
        <taxon>Stenosarchaea group</taxon>
        <taxon>Halobacteria</taxon>
        <taxon>Halobacteriales</taxon>
        <taxon>Haladaptataceae</taxon>
        <taxon>Halorussus</taxon>
    </lineage>
</organism>
<protein>
    <submittedName>
        <fullName evidence="2">Helix-turn-helix domain-containing protein</fullName>
    </submittedName>
</protein>
<proteinExistence type="predicted"/>
<dbReference type="PROSITE" id="PS50987">
    <property type="entry name" value="HTH_ARSR_2"/>
    <property type="match status" value="1"/>
</dbReference>
<keyword evidence="3" id="KW-1185">Reference proteome</keyword>
<dbReference type="AlphaFoldDB" id="A0A8U0HW94"/>
<dbReference type="InterPro" id="IPR011991">
    <property type="entry name" value="ArsR-like_HTH"/>
</dbReference>
<feature type="domain" description="HTH arsR-type" evidence="1">
    <location>
        <begin position="15"/>
        <end position="110"/>
    </location>
</feature>
<gene>
    <name evidence="2" type="ORF">M0R89_03340</name>
</gene>
<sequence>MAKAERYDPPKLPEESILELEDYLAMQRAVSEETRYRIVAQLLREGETSAKELADALDVPSNKLHYHLDKLVEVGVVANRVEKERGADGLYSYYVATSLGEAVMEHGIGELIRTEWDARDRYA</sequence>
<dbReference type="InterPro" id="IPR001845">
    <property type="entry name" value="HTH_ArsR_DNA-bd_dom"/>
</dbReference>
<dbReference type="GO" id="GO:0003700">
    <property type="term" value="F:DNA-binding transcription factor activity"/>
    <property type="evidence" value="ECO:0007669"/>
    <property type="project" value="InterPro"/>
</dbReference>
<dbReference type="SMART" id="SM00418">
    <property type="entry name" value="HTH_ARSR"/>
    <property type="match status" value="1"/>
</dbReference>
<dbReference type="EMBL" id="CP096659">
    <property type="protein sequence ID" value="UPV75109.1"/>
    <property type="molecule type" value="Genomic_DNA"/>
</dbReference>
<dbReference type="KEGG" id="halx:M0R89_03340"/>
<dbReference type="SUPFAM" id="SSF46785">
    <property type="entry name" value="Winged helix' DNA-binding domain"/>
    <property type="match status" value="1"/>
</dbReference>
<dbReference type="Proteomes" id="UP000830729">
    <property type="component" value="Chromosome"/>
</dbReference>
<reference evidence="2 3" key="1">
    <citation type="submission" date="2022-04" db="EMBL/GenBank/DDBJ databases">
        <title>Diverse halophilic archaea isolated from saline environments.</title>
        <authorList>
            <person name="Cui H.-L."/>
        </authorList>
    </citation>
    <scope>NUCLEOTIDE SEQUENCE [LARGE SCALE GENOMIC DNA]</scope>
    <source>
        <strain evidence="2 3">XZYJT49</strain>
    </source>
</reference>
<dbReference type="GeneID" id="72184201"/>
<name>A0A8U0HW94_9EURY</name>
<dbReference type="InterPro" id="IPR036388">
    <property type="entry name" value="WH-like_DNA-bd_sf"/>
</dbReference>
<dbReference type="CDD" id="cd00090">
    <property type="entry name" value="HTH_ARSR"/>
    <property type="match status" value="1"/>
</dbReference>
<dbReference type="InterPro" id="IPR036390">
    <property type="entry name" value="WH_DNA-bd_sf"/>
</dbReference>
<evidence type="ECO:0000313" key="3">
    <source>
        <dbReference type="Proteomes" id="UP000830729"/>
    </source>
</evidence>
<dbReference type="Gene3D" id="1.10.10.10">
    <property type="entry name" value="Winged helix-like DNA-binding domain superfamily/Winged helix DNA-binding domain"/>
    <property type="match status" value="1"/>
</dbReference>
<dbReference type="Pfam" id="PF12840">
    <property type="entry name" value="HTH_20"/>
    <property type="match status" value="1"/>
</dbReference>
<accession>A0A8U0HW94</accession>
<evidence type="ECO:0000313" key="2">
    <source>
        <dbReference type="EMBL" id="UPV75109.1"/>
    </source>
</evidence>
<evidence type="ECO:0000259" key="1">
    <source>
        <dbReference type="PROSITE" id="PS50987"/>
    </source>
</evidence>